<sequence length="165" mass="17789">MHLADPGAPASEEPMLISDSMSLLWMIYAALSLLVLLTGYLGLSFLPRLPRIVLTWTIAGVMWMPATFELPLVEEGKVYVGKAPGIMVAAVSFFEHGSNFAGAAALVVVGAVIGALFGLVLWWFGRKRIQQRAAATRQQAQRDQDDEGGRPGPGNDGQRREPVLG</sequence>
<feature type="compositionally biased region" description="Basic and acidic residues" evidence="1">
    <location>
        <begin position="140"/>
        <end position="149"/>
    </location>
</feature>
<keyword evidence="4" id="KW-1185">Reference proteome</keyword>
<gene>
    <name evidence="3" type="ORF">BJB45_05775</name>
</gene>
<name>W1N553_9GAMM</name>
<feature type="transmembrane region" description="Helical" evidence="2">
    <location>
        <begin position="53"/>
        <end position="73"/>
    </location>
</feature>
<accession>W1N553</accession>
<evidence type="ECO:0000256" key="1">
    <source>
        <dbReference type="SAM" id="MobiDB-lite"/>
    </source>
</evidence>
<evidence type="ECO:0000313" key="3">
    <source>
        <dbReference type="EMBL" id="ERL50639.1"/>
    </source>
</evidence>
<feature type="transmembrane region" description="Helical" evidence="2">
    <location>
        <begin position="100"/>
        <end position="124"/>
    </location>
</feature>
<keyword evidence="2" id="KW-1133">Transmembrane helix</keyword>
<protein>
    <submittedName>
        <fullName evidence="3">Uncharacterized protein</fullName>
    </submittedName>
</protein>
<proteinExistence type="predicted"/>
<dbReference type="STRING" id="1178482.AR456_07130"/>
<reference evidence="3 4" key="1">
    <citation type="submission" date="2013-08" db="EMBL/GenBank/DDBJ databases">
        <title>draft genome of Halomonas huanghegensis, strain BJGMM-B45T.</title>
        <authorList>
            <person name="Miao C."/>
            <person name="Wan Y."/>
            <person name="Jin W."/>
        </authorList>
    </citation>
    <scope>NUCLEOTIDE SEQUENCE [LARGE SCALE GENOMIC DNA]</scope>
    <source>
        <strain evidence="3 4">BJGMM-B45</strain>
    </source>
</reference>
<comment type="caution">
    <text evidence="3">The sequence shown here is derived from an EMBL/GenBank/DDBJ whole genome shotgun (WGS) entry which is preliminary data.</text>
</comment>
<keyword evidence="2" id="KW-0812">Transmembrane</keyword>
<feature type="transmembrane region" description="Helical" evidence="2">
    <location>
        <begin position="23"/>
        <end position="46"/>
    </location>
</feature>
<organism evidence="3 4">
    <name type="scientific">Halomonas huangheensis</name>
    <dbReference type="NCBI Taxonomy" id="1178482"/>
    <lineage>
        <taxon>Bacteria</taxon>
        <taxon>Pseudomonadati</taxon>
        <taxon>Pseudomonadota</taxon>
        <taxon>Gammaproteobacteria</taxon>
        <taxon>Oceanospirillales</taxon>
        <taxon>Halomonadaceae</taxon>
        <taxon>Halomonas</taxon>
    </lineage>
</organism>
<evidence type="ECO:0000313" key="4">
    <source>
        <dbReference type="Proteomes" id="UP000019113"/>
    </source>
</evidence>
<dbReference type="PATRIC" id="fig|1178482.3.peg.3735"/>
<dbReference type="Proteomes" id="UP000019113">
    <property type="component" value="Unassembled WGS sequence"/>
</dbReference>
<keyword evidence="2" id="KW-0472">Membrane</keyword>
<evidence type="ECO:0000256" key="2">
    <source>
        <dbReference type="SAM" id="Phobius"/>
    </source>
</evidence>
<dbReference type="AlphaFoldDB" id="W1N553"/>
<dbReference type="EMBL" id="AVBC01000039">
    <property type="protein sequence ID" value="ERL50639.1"/>
    <property type="molecule type" value="Genomic_DNA"/>
</dbReference>
<feature type="region of interest" description="Disordered" evidence="1">
    <location>
        <begin position="135"/>
        <end position="165"/>
    </location>
</feature>